<gene>
    <name evidence="2" type="ORF">CO162_05670</name>
</gene>
<dbReference type="Pfam" id="PF01844">
    <property type="entry name" value="HNH"/>
    <property type="match status" value="1"/>
</dbReference>
<comment type="caution">
    <text evidence="2">The sequence shown here is derived from an EMBL/GenBank/DDBJ whole genome shotgun (WGS) entry which is preliminary data.</text>
</comment>
<dbReference type="PANTHER" id="PTHR33877:SF1">
    <property type="entry name" value="TYPE IV METHYL-DIRECTED RESTRICTION ENZYME ECOKMCRA"/>
    <property type="match status" value="1"/>
</dbReference>
<evidence type="ECO:0000313" key="3">
    <source>
        <dbReference type="Proteomes" id="UP000229213"/>
    </source>
</evidence>
<dbReference type="EMBL" id="PFWI01000202">
    <property type="protein sequence ID" value="PJA61561.1"/>
    <property type="molecule type" value="Genomic_DNA"/>
</dbReference>
<dbReference type="GO" id="GO:0008270">
    <property type="term" value="F:zinc ion binding"/>
    <property type="evidence" value="ECO:0007669"/>
    <property type="project" value="InterPro"/>
</dbReference>
<dbReference type="CDD" id="cd00085">
    <property type="entry name" value="HNHc"/>
    <property type="match status" value="1"/>
</dbReference>
<reference evidence="3" key="1">
    <citation type="submission" date="2017-09" db="EMBL/GenBank/DDBJ databases">
        <title>Depth-based differentiation of microbial function through sediment-hosted aquifers and enrichment of novel symbionts in the deep terrestrial subsurface.</title>
        <authorList>
            <person name="Probst A.J."/>
            <person name="Ladd B."/>
            <person name="Jarett J.K."/>
            <person name="Geller-Mcgrath D.E."/>
            <person name="Sieber C.M.K."/>
            <person name="Emerson J.B."/>
            <person name="Anantharaman K."/>
            <person name="Thomas B.C."/>
            <person name="Malmstrom R."/>
            <person name="Stieglmeier M."/>
            <person name="Klingl A."/>
            <person name="Woyke T."/>
            <person name="Ryan C.M."/>
            <person name="Banfield J.F."/>
        </authorList>
    </citation>
    <scope>NUCLEOTIDE SEQUENCE [LARGE SCALE GENOMIC DNA]</scope>
</reference>
<dbReference type="InterPro" id="IPR003615">
    <property type="entry name" value="HNH_nuc"/>
</dbReference>
<feature type="domain" description="HNH nuclease" evidence="1">
    <location>
        <begin position="160"/>
        <end position="210"/>
    </location>
</feature>
<dbReference type="AlphaFoldDB" id="A0A2M7YF06"/>
<protein>
    <recommendedName>
        <fullName evidence="1">HNH nuclease domain-containing protein</fullName>
    </recommendedName>
</protein>
<proteinExistence type="predicted"/>
<accession>A0A2M7YF06</accession>
<organism evidence="2 3">
    <name type="scientific">bacterium (Candidatus Ratteibacteria) CG_4_9_14_3_um_filter_41_21</name>
    <dbReference type="NCBI Taxonomy" id="2014289"/>
    <lineage>
        <taxon>Bacteria</taxon>
        <taxon>Candidatus Ratteibacteria</taxon>
    </lineage>
</organism>
<feature type="non-terminal residue" evidence="2">
    <location>
        <position position="1"/>
    </location>
</feature>
<dbReference type="GO" id="GO:0003676">
    <property type="term" value="F:nucleic acid binding"/>
    <property type="evidence" value="ECO:0007669"/>
    <property type="project" value="InterPro"/>
</dbReference>
<dbReference type="GO" id="GO:0004519">
    <property type="term" value="F:endonuclease activity"/>
    <property type="evidence" value="ECO:0007669"/>
    <property type="project" value="InterPro"/>
</dbReference>
<dbReference type="Gene3D" id="1.10.30.50">
    <property type="match status" value="1"/>
</dbReference>
<dbReference type="InterPro" id="IPR002711">
    <property type="entry name" value="HNH"/>
</dbReference>
<dbReference type="SMART" id="SM00507">
    <property type="entry name" value="HNHc"/>
    <property type="match status" value="1"/>
</dbReference>
<name>A0A2M7YF06_9BACT</name>
<dbReference type="InterPro" id="IPR052892">
    <property type="entry name" value="NA-targeting_endonuclease"/>
</dbReference>
<dbReference type="PANTHER" id="PTHR33877">
    <property type="entry name" value="SLL1193 PROTEIN"/>
    <property type="match status" value="1"/>
</dbReference>
<evidence type="ECO:0000259" key="1">
    <source>
        <dbReference type="SMART" id="SM00507"/>
    </source>
</evidence>
<evidence type="ECO:0000313" key="2">
    <source>
        <dbReference type="EMBL" id="PJA61561.1"/>
    </source>
</evidence>
<sequence>FIMLSWETSWDSGNIITYFLKFEYETAFIRIPQAISFFREKIKSLFNKNPEELQIEKGKNVFAEIKRINRILGREDNDGKMIDRYLIKVSSFNNIQFYSLNKNVNCDMPWETFFVELPKALATMKEQYEKIGGGKPIREISEEAEEEIEKTPGRKVIPEAVRIAVWRRDEGKCAKCGSRENLEYDHIIPISKGGSNTVRNIELLCEECNRKKRDNIE</sequence>
<dbReference type="Proteomes" id="UP000229213">
    <property type="component" value="Unassembled WGS sequence"/>
</dbReference>